<feature type="region of interest" description="Disordered" evidence="1">
    <location>
        <begin position="1"/>
        <end position="20"/>
    </location>
</feature>
<accession>A0A3L6N2P5</accession>
<proteinExistence type="predicted"/>
<dbReference type="EMBL" id="MRCU01000010">
    <property type="protein sequence ID" value="RKK10824.1"/>
    <property type="molecule type" value="Genomic_DNA"/>
</dbReference>
<evidence type="ECO:0000313" key="3">
    <source>
        <dbReference type="Proteomes" id="UP000270866"/>
    </source>
</evidence>
<protein>
    <submittedName>
        <fullName evidence="2">Uncharacterized protein</fullName>
    </submittedName>
</protein>
<comment type="caution">
    <text evidence="2">The sequence shown here is derived from an EMBL/GenBank/DDBJ whole genome shotgun (WGS) entry which is preliminary data.</text>
</comment>
<reference evidence="2 3" key="1">
    <citation type="journal article" date="2018" name="Sci. Rep.">
        <title>Characterisation of pathogen-specific regions and novel effector candidates in Fusarium oxysporum f. sp. cepae.</title>
        <authorList>
            <person name="Armitage A.D."/>
            <person name="Taylor A."/>
            <person name="Sobczyk M.K."/>
            <person name="Baxter L."/>
            <person name="Greenfield B.P."/>
            <person name="Bates H.J."/>
            <person name="Wilson F."/>
            <person name="Jackson A.C."/>
            <person name="Ott S."/>
            <person name="Harrison R.J."/>
            <person name="Clarkson J.P."/>
        </authorList>
    </citation>
    <scope>NUCLEOTIDE SEQUENCE [LARGE SCALE GENOMIC DNA]</scope>
    <source>
        <strain evidence="2 3">FoC_Fus2</strain>
    </source>
</reference>
<gene>
    <name evidence="2" type="ORF">BFJ65_g14820</name>
</gene>
<dbReference type="Proteomes" id="UP000270866">
    <property type="component" value="Unassembled WGS sequence"/>
</dbReference>
<feature type="compositionally biased region" description="Basic and acidic residues" evidence="1">
    <location>
        <begin position="1"/>
        <end position="15"/>
    </location>
</feature>
<name>A0A3L6N2P5_FUSOX</name>
<evidence type="ECO:0000256" key="1">
    <source>
        <dbReference type="SAM" id="MobiDB-lite"/>
    </source>
</evidence>
<evidence type="ECO:0000313" key="2">
    <source>
        <dbReference type="EMBL" id="RKK10824.1"/>
    </source>
</evidence>
<organism evidence="2 3">
    <name type="scientific">Fusarium oxysporum f. sp. cepae</name>
    <dbReference type="NCBI Taxonomy" id="396571"/>
    <lineage>
        <taxon>Eukaryota</taxon>
        <taxon>Fungi</taxon>
        <taxon>Dikarya</taxon>
        <taxon>Ascomycota</taxon>
        <taxon>Pezizomycotina</taxon>
        <taxon>Sordariomycetes</taxon>
        <taxon>Hypocreomycetidae</taxon>
        <taxon>Hypocreales</taxon>
        <taxon>Nectriaceae</taxon>
        <taxon>Fusarium</taxon>
        <taxon>Fusarium oxysporum species complex</taxon>
    </lineage>
</organism>
<sequence>MFSLLRRSDPREQPSAHEMANYPLDWDQAGFALVWPTAELPNPDADHPGDANTAPLYVKTGVETFQGKTWGSTVANKREVDWSLYPLSEGQDTQSVTIEVVKYGERLGTMLVRKKRMEKKPRILPGLFPGALRRTRNGSCFGFAFTPHDLIGRMC</sequence>
<dbReference type="Gene3D" id="2.60.120.200">
    <property type="match status" value="1"/>
</dbReference>
<dbReference type="AlphaFoldDB" id="A0A3L6N2P5"/>